<evidence type="ECO:0000313" key="4">
    <source>
        <dbReference type="Proteomes" id="UP000054559"/>
    </source>
</evidence>
<dbReference type="CDD" id="cd10568">
    <property type="entry name" value="SWIB_like"/>
    <property type="match status" value="1"/>
</dbReference>
<feature type="region of interest" description="Disordered" evidence="1">
    <location>
        <begin position="1"/>
        <end position="28"/>
    </location>
</feature>
<dbReference type="SUPFAM" id="SSF47592">
    <property type="entry name" value="SWIB/MDM2 domain"/>
    <property type="match status" value="1"/>
</dbReference>
<dbReference type="PROSITE" id="PS51925">
    <property type="entry name" value="SWIB_MDM2"/>
    <property type="match status" value="1"/>
</dbReference>
<dbReference type="AlphaFoldDB" id="A0A0J8TE63"/>
<dbReference type="SMART" id="SM00151">
    <property type="entry name" value="SWIB"/>
    <property type="match status" value="1"/>
</dbReference>
<dbReference type="PANTHER" id="PTHR13844">
    <property type="entry name" value="SWI/SNF-RELATED MATRIX-ASSOCIATED ACTIN-DEPENDENT REGULATOR OF CHROMATIN SUBFAMILY D"/>
    <property type="match status" value="1"/>
</dbReference>
<accession>A0A0J8TE63</accession>
<reference evidence="4" key="1">
    <citation type="journal article" date="2010" name="Genome Res.">
        <title>Population genomic sequencing of Coccidioides fungi reveals recent hybridization and transposon control.</title>
        <authorList>
            <person name="Neafsey D.E."/>
            <person name="Barker B.M."/>
            <person name="Sharpton T.J."/>
            <person name="Stajich J.E."/>
            <person name="Park D.J."/>
            <person name="Whiston E."/>
            <person name="Hung C.-Y."/>
            <person name="McMahan C."/>
            <person name="White J."/>
            <person name="Sykes S."/>
            <person name="Heiman D."/>
            <person name="Young S."/>
            <person name="Zeng Q."/>
            <person name="Abouelleil A."/>
            <person name="Aftuck L."/>
            <person name="Bessette D."/>
            <person name="Brown A."/>
            <person name="FitzGerald M."/>
            <person name="Lui A."/>
            <person name="Macdonald J.P."/>
            <person name="Priest M."/>
            <person name="Orbach M.J."/>
            <person name="Galgiani J.N."/>
            <person name="Kirkland T.N."/>
            <person name="Cole G.T."/>
            <person name="Birren B.W."/>
            <person name="Henn M.R."/>
            <person name="Taylor J.W."/>
            <person name="Rounsley S.D."/>
        </authorList>
    </citation>
    <scope>NUCLEOTIDE SEQUENCE [LARGE SCALE GENOMIC DNA]</scope>
    <source>
        <strain evidence="4">RMSCC 3703</strain>
    </source>
</reference>
<name>A0A0J8TE63_COCIT</name>
<dbReference type="InterPro" id="IPR036885">
    <property type="entry name" value="SWIB_MDM2_dom_sf"/>
</dbReference>
<dbReference type="Pfam" id="PF02201">
    <property type="entry name" value="SWIB"/>
    <property type="match status" value="1"/>
</dbReference>
<evidence type="ECO:0000256" key="1">
    <source>
        <dbReference type="SAM" id="MobiDB-lite"/>
    </source>
</evidence>
<feature type="compositionally biased region" description="Acidic residues" evidence="1">
    <location>
        <begin position="143"/>
        <end position="157"/>
    </location>
</feature>
<organism evidence="3 4">
    <name type="scientific">Coccidioides immitis RMSCC 3703</name>
    <dbReference type="NCBI Taxonomy" id="454286"/>
    <lineage>
        <taxon>Eukaryota</taxon>
        <taxon>Fungi</taxon>
        <taxon>Dikarya</taxon>
        <taxon>Ascomycota</taxon>
        <taxon>Pezizomycotina</taxon>
        <taxon>Eurotiomycetes</taxon>
        <taxon>Eurotiomycetidae</taxon>
        <taxon>Onygenales</taxon>
        <taxon>Onygenaceae</taxon>
        <taxon>Coccidioides</taxon>
    </lineage>
</organism>
<gene>
    <name evidence="3" type="ORF">CISG_00127</name>
</gene>
<proteinExistence type="predicted"/>
<evidence type="ECO:0000259" key="2">
    <source>
        <dbReference type="PROSITE" id="PS51925"/>
    </source>
</evidence>
<dbReference type="Gene3D" id="1.10.245.10">
    <property type="entry name" value="SWIB/MDM2 domain"/>
    <property type="match status" value="1"/>
</dbReference>
<dbReference type="InterPro" id="IPR019835">
    <property type="entry name" value="SWIB_domain"/>
</dbReference>
<sequence>MHAPMQPNYRGYPQPVHHRQPTTPRRGVPVPGMMPMQVAQHNMPNPQVLAAQQRHVPVHPDAAIRRSRKPTDKTLPDGIEEVVIGDAVQQYKRMQEVERRLDSAIMRKRIDLQDTQAEQNPEVPPRIGAGRYRVKIEGRLLDDATDPTVPDEDEEDIDMKHLGGEKDPDAMEEDSKPQKREEAKPSSPSIRKRLSHFFKTISVEFDKPSSPGVADLATIIWNKPTLPPSAAALPPTADFDSLEFSRAAEVNINGTITMTRDENLERFLLSKELASILDIEEETRAGIIIGLWEYIKTAGLQESEEKQAVACNERLRAEFHSKPIPAIYDIRVAVDDPLRNKMLQVTTSPDFPNMLRQVSSLDDQLALVVQALHHSKAKHSFYTNLSQDPVNFIKRWILSQRRDLETILGESTRAGRPDPNAPEFRRGGLNSAWDTPVAREAARYMLARPPHMGR</sequence>
<dbReference type="Proteomes" id="UP000054559">
    <property type="component" value="Unassembled WGS sequence"/>
</dbReference>
<feature type="compositionally biased region" description="Basic and acidic residues" evidence="1">
    <location>
        <begin position="158"/>
        <end position="184"/>
    </location>
</feature>
<dbReference type="STRING" id="454286.A0A0J8TE63"/>
<dbReference type="OrthoDB" id="10263741at2759"/>
<dbReference type="InterPro" id="IPR003121">
    <property type="entry name" value="SWIB_MDM2_domain"/>
</dbReference>
<dbReference type="EMBL" id="DS268118">
    <property type="protein sequence ID" value="KMU71817.1"/>
    <property type="molecule type" value="Genomic_DNA"/>
</dbReference>
<evidence type="ECO:0000313" key="3">
    <source>
        <dbReference type="EMBL" id="KMU71817.1"/>
    </source>
</evidence>
<feature type="region of interest" description="Disordered" evidence="1">
    <location>
        <begin position="409"/>
        <end position="432"/>
    </location>
</feature>
<protein>
    <submittedName>
        <fullName evidence="3">SWIB complex BAF60b domain-containing protein</fullName>
    </submittedName>
</protein>
<feature type="domain" description="DM2" evidence="2">
    <location>
        <begin position="262"/>
        <end position="344"/>
    </location>
</feature>
<feature type="region of interest" description="Disordered" evidence="1">
    <location>
        <begin position="138"/>
        <end position="189"/>
    </location>
</feature>